<dbReference type="Proteomes" id="UP000015500">
    <property type="component" value="Plasmid pBt40"/>
</dbReference>
<dbReference type="HOGENOM" id="CLU_171590_1_0_9"/>
<sequence>MGSHGKVNEITLSNEFATVSIRKVNTRNGARLEIRSPKLGYHILLDPIELESLTWQKKEVISRFLETPFGPKIMR</sequence>
<gene>
    <name evidence="1" type="ORF">M493_00020</name>
</gene>
<keyword evidence="1" id="KW-0614">Plasmid</keyword>
<organism evidence="1 2">
    <name type="scientific">Geobacillus genomosp. 3</name>
    <dbReference type="NCBI Taxonomy" id="1921421"/>
    <lineage>
        <taxon>Bacteria</taxon>
        <taxon>Bacillati</taxon>
        <taxon>Bacillota</taxon>
        <taxon>Bacilli</taxon>
        <taxon>Bacillales</taxon>
        <taxon>Anoxybacillaceae</taxon>
        <taxon>Geobacillus</taxon>
    </lineage>
</organism>
<dbReference type="EMBL" id="CP006255">
    <property type="protein sequence ID" value="AGT33883.1"/>
    <property type="molecule type" value="Genomic_DNA"/>
</dbReference>
<geneLocation type="plasmid" evidence="1 2">
    <name>pBt40</name>
</geneLocation>
<dbReference type="AlphaFoldDB" id="S5ZTG1"/>
<evidence type="ECO:0008006" key="3">
    <source>
        <dbReference type="Google" id="ProtNLM"/>
    </source>
</evidence>
<evidence type="ECO:0000313" key="2">
    <source>
        <dbReference type="Proteomes" id="UP000015500"/>
    </source>
</evidence>
<name>S5ZTG1_GEOG3</name>
<keyword evidence="2" id="KW-1185">Reference proteome</keyword>
<evidence type="ECO:0000313" key="1">
    <source>
        <dbReference type="EMBL" id="AGT33883.1"/>
    </source>
</evidence>
<protein>
    <recommendedName>
        <fullName evidence="3">Dihydrodiol dehydrogenase</fullName>
    </recommendedName>
</protein>
<dbReference type="RefSeq" id="WP_020961662.1">
    <property type="nucleotide sequence ID" value="NC_022092.1"/>
</dbReference>
<dbReference type="KEGG" id="gjf:M493_00020"/>
<proteinExistence type="predicted"/>
<accession>S5ZTG1</accession>
<reference evidence="1 2" key="1">
    <citation type="journal article" date="2014" name="Genome Announc.">
        <title>Complete Genome Sequence of the Thermophilic Polychlorinated Biphenyl Degrader Geobacillus sp. Strain JF8 (NBRC 109937).</title>
        <authorList>
            <person name="Shintani M."/>
            <person name="Ohtsubo Y."/>
            <person name="Fukuda K."/>
            <person name="Hosoyama A."/>
            <person name="Ohji S."/>
            <person name="Yamazoe A."/>
            <person name="Fujita N."/>
            <person name="Nagata Y."/>
            <person name="Tsuda M."/>
            <person name="Hatta T."/>
            <person name="Kimbara K."/>
        </authorList>
    </citation>
    <scope>NUCLEOTIDE SEQUENCE [LARGE SCALE GENOMIC DNA]</scope>
    <source>
        <strain evidence="1 2">JF8</strain>
    </source>
</reference>